<dbReference type="Gene3D" id="3.40.50.300">
    <property type="entry name" value="P-loop containing nucleotide triphosphate hydrolases"/>
    <property type="match status" value="1"/>
</dbReference>
<reference evidence="9" key="2">
    <citation type="journal article" date="2017" name="Genome Biol. Evol.">
        <title>Comparative genomic analysis identifies a Campylobacter clade deficient in selenium metabolism.</title>
        <authorList>
            <person name="Miller W.G."/>
            <person name="Yee E."/>
            <person name="Lopes B.S."/>
            <person name="Chapman M.H."/>
            <person name="Huynh S."/>
            <person name="Bono J.L."/>
            <person name="Parker C.T."/>
            <person name="Strachan N.J.C."/>
            <person name="Forbes K.J."/>
        </authorList>
    </citation>
    <scope>NUCLEOTIDE SEQUENCE [LARGE SCALE GENOMIC DNA]</scope>
    <source>
        <strain evidence="9">NCTC 13004</strain>
    </source>
</reference>
<evidence type="ECO:0000313" key="9">
    <source>
        <dbReference type="Proteomes" id="UP000202031"/>
    </source>
</evidence>
<keyword evidence="3" id="KW-0378">Hydrolase</keyword>
<organism evidence="8 9">
    <name type="scientific">Campylobacter lanienae NCTC 13004</name>
    <dbReference type="NCBI Taxonomy" id="1031753"/>
    <lineage>
        <taxon>Bacteria</taxon>
        <taxon>Pseudomonadati</taxon>
        <taxon>Campylobacterota</taxon>
        <taxon>Epsilonproteobacteria</taxon>
        <taxon>Campylobacterales</taxon>
        <taxon>Campylobacteraceae</taxon>
        <taxon>Campylobacter</taxon>
    </lineage>
</organism>
<keyword evidence="2" id="KW-0547">Nucleotide-binding</keyword>
<dbReference type="Proteomes" id="UP000202031">
    <property type="component" value="Chromosome"/>
</dbReference>
<name>A0A1X9SMC3_9BACT</name>
<evidence type="ECO:0000256" key="2">
    <source>
        <dbReference type="ARBA" id="ARBA00022741"/>
    </source>
</evidence>
<dbReference type="GO" id="GO:0005525">
    <property type="term" value="F:GTP binding"/>
    <property type="evidence" value="ECO:0007669"/>
    <property type="project" value="UniProtKB-KW"/>
</dbReference>
<dbReference type="RefSeq" id="WP_100590575.1">
    <property type="nucleotide sequence ID" value="NZ_CP015578.1"/>
</dbReference>
<evidence type="ECO:0000256" key="3">
    <source>
        <dbReference type="ARBA" id="ARBA00022801"/>
    </source>
</evidence>
<evidence type="ECO:0000256" key="5">
    <source>
        <dbReference type="ARBA" id="ARBA00023136"/>
    </source>
</evidence>
<feature type="coiled-coil region" evidence="6">
    <location>
        <begin position="448"/>
        <end position="486"/>
    </location>
</feature>
<dbReference type="PANTHER" id="PTHR10465">
    <property type="entry name" value="TRANSMEMBRANE GTPASE FZO1"/>
    <property type="match status" value="1"/>
</dbReference>
<dbReference type="InterPro" id="IPR027417">
    <property type="entry name" value="P-loop_NTPase"/>
</dbReference>
<feature type="domain" description="Dynamin N-terminal" evidence="7">
    <location>
        <begin position="169"/>
        <end position="330"/>
    </location>
</feature>
<dbReference type="GO" id="GO:0008053">
    <property type="term" value="P:mitochondrial fusion"/>
    <property type="evidence" value="ECO:0007669"/>
    <property type="project" value="TreeGrafter"/>
</dbReference>
<reference evidence="9" key="1">
    <citation type="journal article" date="2017" name="Genome Biol. Evol.">
        <title>Comparative Genomic Analysis Identifies a Campylobacter Clade Deficient in Selenium Metabolism.</title>
        <authorList>
            <person name="Miller W.G."/>
            <person name="Yee E."/>
            <person name="Lopes B.S."/>
            <person name="Chapman M.H."/>
            <person name="Huynh S."/>
            <person name="Bono J.L."/>
            <person name="Parker C.T."/>
            <person name="Strachan N.J.C."/>
            <person name="Forbes K.J."/>
        </authorList>
    </citation>
    <scope>NUCLEOTIDE SEQUENCE [LARGE SCALE GENOMIC DNA]</scope>
    <source>
        <strain evidence="9">NCTC 13004</strain>
    </source>
</reference>
<keyword evidence="4" id="KW-0342">GTP-binding</keyword>
<evidence type="ECO:0000256" key="1">
    <source>
        <dbReference type="ARBA" id="ARBA00004370"/>
    </source>
</evidence>
<evidence type="ECO:0000313" key="8">
    <source>
        <dbReference type="EMBL" id="ARQ97384.1"/>
    </source>
</evidence>
<dbReference type="InterPro" id="IPR027094">
    <property type="entry name" value="Mitofusin_fam"/>
</dbReference>
<evidence type="ECO:0000256" key="6">
    <source>
        <dbReference type="SAM" id="Coils"/>
    </source>
</evidence>
<gene>
    <name evidence="8" type="ORF">CLAN_0636</name>
</gene>
<dbReference type="PANTHER" id="PTHR10465:SF0">
    <property type="entry name" value="SARCALUMENIN"/>
    <property type="match status" value="1"/>
</dbReference>
<comment type="subcellular location">
    <subcellularLocation>
        <location evidence="1">Membrane</location>
    </subcellularLocation>
</comment>
<dbReference type="KEGG" id="clx:CLAN_0636"/>
<dbReference type="AlphaFoldDB" id="A0A1X9SMC3"/>
<evidence type="ECO:0000256" key="4">
    <source>
        <dbReference type="ARBA" id="ARBA00023134"/>
    </source>
</evidence>
<dbReference type="GeneID" id="46921111"/>
<keyword evidence="5" id="KW-0472">Membrane</keyword>
<proteinExistence type="predicted"/>
<dbReference type="EMBL" id="CP015578">
    <property type="protein sequence ID" value="ARQ97384.1"/>
    <property type="molecule type" value="Genomic_DNA"/>
</dbReference>
<dbReference type="Pfam" id="PF00350">
    <property type="entry name" value="Dynamin_N"/>
    <property type="match status" value="1"/>
</dbReference>
<protein>
    <submittedName>
        <fullName evidence="8">GTP-binding protein (Dynamin domain)</fullName>
    </submittedName>
</protein>
<dbReference type="InterPro" id="IPR045063">
    <property type="entry name" value="Dynamin_N"/>
</dbReference>
<keyword evidence="6" id="KW-0175">Coiled coil</keyword>
<dbReference type="SUPFAM" id="SSF52540">
    <property type="entry name" value="P-loop containing nucleoside triphosphate hydrolases"/>
    <property type="match status" value="1"/>
</dbReference>
<accession>A0A1X9SMC3</accession>
<evidence type="ECO:0000259" key="7">
    <source>
        <dbReference type="Pfam" id="PF00350"/>
    </source>
</evidence>
<dbReference type="GO" id="GO:0003924">
    <property type="term" value="F:GTPase activity"/>
    <property type="evidence" value="ECO:0007669"/>
    <property type="project" value="InterPro"/>
</dbReference>
<dbReference type="GO" id="GO:0016020">
    <property type="term" value="C:membrane"/>
    <property type="evidence" value="ECO:0007669"/>
    <property type="project" value="UniProtKB-SubCell"/>
</dbReference>
<sequence>MIKILEQIWGVKTLYVDGNHLSEFNSDEAAIILCINPRNYDRLIKLDSLKSIFDRANLNLNEYSVELSQVGILNAIKALKIDINKVLAGLNELAKNDIIDFSGYTLISEFINSLELDFKDISEATAQPFHKNLHTLNEIHKILSEFNLKDLSQRLKNAYDSANNSKFKIAVTGVINAGKSSTLNALMNKKILGASNIPETANLSVLTYSEDEFAKVCFWSPEELKSMDLEPKILKDKIIPIDELKSYTTASNEISKMVKEVILGIKLDILKDGIDIVDTPGLDDAVVLREILTANYMSQSDFTLHLMNASQSATKKDMAFIVNTLKNGKSAGLIIALTHIDKLSPNDIKEVLNYTKNSIKTELSECGFDESLADETKFFTISAIKNIGIDELKSYLYESFFGSNSKKATLIIDNYKKELLNIANLIEDDLKAQKTALTSDTSTAKELVKSLQNEIDEISSATNSINSELENLLKRLNYDNENSNATLKSISAKIKDRVISDVKYATNKKIKLDTARLGVIIESGFNDSFIDFFRDFKQQISKDIDSANKILELKLGAKNANLNLPDIRGYIDQNLPKINYEILNSDVNKAIKNDKNIEIIGANLIKIFDDFIVSLNLPNQLSKLASACTNEYINGIKFELNAMREHLQTKEEQINKLAKSAFENIKDKEQLITDIDTKISQCQEIKNRIELC</sequence>